<keyword evidence="3" id="KW-0017">Alkaloid metabolism</keyword>
<dbReference type="PROSITE" id="PS51581">
    <property type="entry name" value="SAM_GTMT"/>
    <property type="match status" value="1"/>
</dbReference>
<accession>A0A2G2XLV9</accession>
<proteinExistence type="inferred from homology"/>
<evidence type="ECO:0000313" key="11">
    <source>
        <dbReference type="Proteomes" id="UP000224567"/>
    </source>
</evidence>
<evidence type="ECO:0000259" key="9">
    <source>
        <dbReference type="Pfam" id="PF08241"/>
    </source>
</evidence>
<protein>
    <submittedName>
        <fullName evidence="10">Tocopherol O-methyltransferase, chloroplastic</fullName>
    </submittedName>
</protein>
<keyword evidence="5 7" id="KW-0808">Transferase</keyword>
<dbReference type="Pfam" id="PF08241">
    <property type="entry name" value="Methyltransf_11"/>
    <property type="match status" value="1"/>
</dbReference>
<keyword evidence="4 7" id="KW-0489">Methyltransferase</keyword>
<evidence type="ECO:0000256" key="3">
    <source>
        <dbReference type="ARBA" id="ARBA00022589"/>
    </source>
</evidence>
<evidence type="ECO:0000313" key="10">
    <source>
        <dbReference type="EMBL" id="PHT58475.1"/>
    </source>
</evidence>
<feature type="region of interest" description="SAM motif III" evidence="7">
    <location>
        <begin position="242"/>
        <end position="251"/>
    </location>
</feature>
<dbReference type="SUPFAM" id="SSF53335">
    <property type="entry name" value="S-adenosyl-L-methionine-dependent methyltransferases"/>
    <property type="match status" value="1"/>
</dbReference>
<evidence type="ECO:0000256" key="5">
    <source>
        <dbReference type="ARBA" id="ARBA00022679"/>
    </source>
</evidence>
<feature type="region of interest" description="SAM motif I" evidence="7">
    <location>
        <begin position="152"/>
        <end position="161"/>
    </location>
</feature>
<dbReference type="GO" id="GO:0009820">
    <property type="term" value="P:alkaloid metabolic process"/>
    <property type="evidence" value="ECO:0007669"/>
    <property type="project" value="UniProtKB-KW"/>
</dbReference>
<evidence type="ECO:0000256" key="1">
    <source>
        <dbReference type="ARBA" id="ARBA00004913"/>
    </source>
</evidence>
<dbReference type="GO" id="GO:0008757">
    <property type="term" value="F:S-adenosylmethionine-dependent methyltransferase activity"/>
    <property type="evidence" value="ECO:0007669"/>
    <property type="project" value="InterPro"/>
</dbReference>
<organism evidence="10 11">
    <name type="scientific">Capsicum baccatum</name>
    <name type="common">Peruvian pepper</name>
    <dbReference type="NCBI Taxonomy" id="33114"/>
    <lineage>
        <taxon>Eukaryota</taxon>
        <taxon>Viridiplantae</taxon>
        <taxon>Streptophyta</taxon>
        <taxon>Embryophyta</taxon>
        <taxon>Tracheophyta</taxon>
        <taxon>Spermatophyta</taxon>
        <taxon>Magnoliopsida</taxon>
        <taxon>eudicotyledons</taxon>
        <taxon>Gunneridae</taxon>
        <taxon>Pentapetalae</taxon>
        <taxon>asterids</taxon>
        <taxon>lamiids</taxon>
        <taxon>Solanales</taxon>
        <taxon>Solanaceae</taxon>
        <taxon>Solanoideae</taxon>
        <taxon>Capsiceae</taxon>
        <taxon>Capsicum</taxon>
    </lineage>
</organism>
<comment type="pathway">
    <text evidence="1">Alkaloid biosynthesis.</text>
</comment>
<feature type="region of interest" description="SAM motif II" evidence="7">
    <location>
        <begin position="215"/>
        <end position="223"/>
    </location>
</feature>
<gene>
    <name evidence="10" type="ORF">CQW23_00838</name>
</gene>
<dbReference type="OrthoDB" id="8300214at2759"/>
<dbReference type="STRING" id="33114.A0A2G2XLV9"/>
<dbReference type="InterPro" id="IPR013216">
    <property type="entry name" value="Methyltransf_11"/>
</dbReference>
<dbReference type="Proteomes" id="UP000224567">
    <property type="component" value="Unassembled WGS sequence"/>
</dbReference>
<dbReference type="InterPro" id="IPR025774">
    <property type="entry name" value="PiNMT-like"/>
</dbReference>
<comment type="subunit">
    <text evidence="2">Homodimer.</text>
</comment>
<keyword evidence="6 7" id="KW-0949">S-adenosyl-L-methionine</keyword>
<evidence type="ECO:0000256" key="6">
    <source>
        <dbReference type="ARBA" id="ARBA00022691"/>
    </source>
</evidence>
<dbReference type="PANTHER" id="PTHR43591:SF81">
    <property type="entry name" value="MAGNESIUM PROTOPORPHYRIN IX METHYLTRANSFERASE, CHLOROPLASTIC-RELATED"/>
    <property type="match status" value="1"/>
</dbReference>
<dbReference type="InterPro" id="IPR029063">
    <property type="entry name" value="SAM-dependent_MTases_sf"/>
</dbReference>
<comment type="similarity">
    <text evidence="7">Belongs to the class I-like SAM-binding methyltransferase superfamily. gTMT family.</text>
</comment>
<evidence type="ECO:0000256" key="2">
    <source>
        <dbReference type="ARBA" id="ARBA00011738"/>
    </source>
</evidence>
<comment type="caution">
    <text evidence="10">The sequence shown here is derived from an EMBL/GenBank/DDBJ whole genome shotgun (WGS) entry which is preliminary data.</text>
</comment>
<dbReference type="CDD" id="cd02440">
    <property type="entry name" value="AdoMet_MTases"/>
    <property type="match status" value="1"/>
</dbReference>
<dbReference type="EMBL" id="MLFT02000001">
    <property type="protein sequence ID" value="PHT58475.1"/>
    <property type="molecule type" value="Genomic_DNA"/>
</dbReference>
<evidence type="ECO:0000256" key="8">
    <source>
        <dbReference type="SAM" id="MobiDB-lite"/>
    </source>
</evidence>
<reference evidence="10 11" key="1">
    <citation type="journal article" date="2017" name="Genome Biol.">
        <title>New reference genome sequences of hot pepper reveal the massive evolution of plant disease-resistance genes by retroduplication.</title>
        <authorList>
            <person name="Kim S."/>
            <person name="Park J."/>
            <person name="Yeom S.I."/>
            <person name="Kim Y.M."/>
            <person name="Seo E."/>
            <person name="Kim K.T."/>
            <person name="Kim M.S."/>
            <person name="Lee J.M."/>
            <person name="Cheong K."/>
            <person name="Shin H.S."/>
            <person name="Kim S.B."/>
            <person name="Han K."/>
            <person name="Lee J."/>
            <person name="Park M."/>
            <person name="Lee H.A."/>
            <person name="Lee H.Y."/>
            <person name="Lee Y."/>
            <person name="Oh S."/>
            <person name="Lee J.H."/>
            <person name="Choi E."/>
            <person name="Choi E."/>
            <person name="Lee S.E."/>
            <person name="Jeon J."/>
            <person name="Kim H."/>
            <person name="Choi G."/>
            <person name="Song H."/>
            <person name="Lee J."/>
            <person name="Lee S.C."/>
            <person name="Kwon J.K."/>
            <person name="Lee H.Y."/>
            <person name="Koo N."/>
            <person name="Hong Y."/>
            <person name="Kim R.W."/>
            <person name="Kang W.H."/>
            <person name="Huh J.H."/>
            <person name="Kang B.C."/>
            <person name="Yang T.J."/>
            <person name="Lee Y.H."/>
            <person name="Bennetzen J.L."/>
            <person name="Choi D."/>
        </authorList>
    </citation>
    <scope>NUCLEOTIDE SEQUENCE [LARGE SCALE GENOMIC DNA]</scope>
    <source>
        <strain evidence="11">cv. PBC81</strain>
    </source>
</reference>
<dbReference type="GO" id="GO:0032259">
    <property type="term" value="P:methylation"/>
    <property type="evidence" value="ECO:0007669"/>
    <property type="project" value="UniProtKB-UniRule"/>
</dbReference>
<name>A0A2G2XLV9_CAPBA</name>
<feature type="domain" description="Methyltransferase type 11" evidence="9">
    <location>
        <begin position="153"/>
        <end position="251"/>
    </location>
</feature>
<evidence type="ECO:0000256" key="4">
    <source>
        <dbReference type="ARBA" id="ARBA00022603"/>
    </source>
</evidence>
<reference evidence="11" key="2">
    <citation type="journal article" date="2017" name="J. Anim. Genet.">
        <title>Multiple reference genome sequences of hot pepper reveal the massive evolution of plant disease resistance genes by retroduplication.</title>
        <authorList>
            <person name="Kim S."/>
            <person name="Park J."/>
            <person name="Yeom S.-I."/>
            <person name="Kim Y.-M."/>
            <person name="Seo E."/>
            <person name="Kim K.-T."/>
            <person name="Kim M.-S."/>
            <person name="Lee J.M."/>
            <person name="Cheong K."/>
            <person name="Shin H.-S."/>
            <person name="Kim S.-B."/>
            <person name="Han K."/>
            <person name="Lee J."/>
            <person name="Park M."/>
            <person name="Lee H.-A."/>
            <person name="Lee H.-Y."/>
            <person name="Lee Y."/>
            <person name="Oh S."/>
            <person name="Lee J.H."/>
            <person name="Choi E."/>
            <person name="Choi E."/>
            <person name="Lee S.E."/>
            <person name="Jeon J."/>
            <person name="Kim H."/>
            <person name="Choi G."/>
            <person name="Song H."/>
            <person name="Lee J."/>
            <person name="Lee S.-C."/>
            <person name="Kwon J.-K."/>
            <person name="Lee H.-Y."/>
            <person name="Koo N."/>
            <person name="Hong Y."/>
            <person name="Kim R.W."/>
            <person name="Kang W.-H."/>
            <person name="Huh J.H."/>
            <person name="Kang B.-C."/>
            <person name="Yang T.-J."/>
            <person name="Lee Y.-H."/>
            <person name="Bennetzen J.L."/>
            <person name="Choi D."/>
        </authorList>
    </citation>
    <scope>NUCLEOTIDE SEQUENCE [LARGE SCALE GENOMIC DNA]</scope>
    <source>
        <strain evidence="11">cv. PBC81</strain>
    </source>
</reference>
<dbReference type="AlphaFoldDB" id="A0A2G2XLV9"/>
<evidence type="ECO:0000256" key="7">
    <source>
        <dbReference type="PROSITE-ProRule" id="PRU00914"/>
    </source>
</evidence>
<dbReference type="Gene3D" id="3.40.50.150">
    <property type="entry name" value="Vaccinia Virus protein VP39"/>
    <property type="match status" value="1"/>
</dbReference>
<dbReference type="PANTHER" id="PTHR43591">
    <property type="entry name" value="METHYLTRANSFERASE"/>
    <property type="match status" value="1"/>
</dbReference>
<keyword evidence="11" id="KW-1185">Reference proteome</keyword>
<sequence>MSGITCYSTSTIQSLNPTCPHSSSSSIISTFHRPQIHNISQSTRPRIHSSSNSRRRRRMASVTAVNAVSSPSVQAEVGIQNQQELKKGIADLYDESSGIWEDIWGDHMHHGYYEPNSSVELSDHRAAQIRMIEQALKFADLNEDPAKKPTSIVDVGCGIGGSSRYLAKKYGATAKGITLSPVQAERAQALAAAQGLGDKVSFQVADALNQPFPDGQFDLVWSMESGEHMPDKEKFVGELARVAAPGGTIILVTWCHRDLSPSEESLTPEEKQLLNKICKAFYLPAWCSTADYVKLLQSNSLQDIKAADWSENVAPFWPAVIKSALTWKGFTSVLRSGWKTIKAALAMPLMIEGYKKGLIKFAIITCRKPE</sequence>
<feature type="region of interest" description="Disordered" evidence="8">
    <location>
        <begin position="34"/>
        <end position="57"/>
    </location>
</feature>